<evidence type="ECO:0000256" key="5">
    <source>
        <dbReference type="ARBA" id="ARBA00022824"/>
    </source>
</evidence>
<dbReference type="GO" id="GO:0043529">
    <property type="term" value="C:GET complex"/>
    <property type="evidence" value="ECO:0007669"/>
    <property type="project" value="TreeGrafter"/>
</dbReference>
<keyword evidence="5" id="KW-0256">Endoplasmic reticulum</keyword>
<dbReference type="PANTHER" id="PTHR42650">
    <property type="entry name" value="TAIL-ANCHORED PROTEIN INSERTION RECEPTOR WRB"/>
    <property type="match status" value="1"/>
</dbReference>
<proteinExistence type="inferred from homology"/>
<evidence type="ECO:0000256" key="7">
    <source>
        <dbReference type="ARBA" id="ARBA00023136"/>
    </source>
</evidence>
<dbReference type="GO" id="GO:0043495">
    <property type="term" value="F:protein-membrane adaptor activity"/>
    <property type="evidence" value="ECO:0007669"/>
    <property type="project" value="TreeGrafter"/>
</dbReference>
<name>A0AAV7XQE0_9NEOP</name>
<evidence type="ECO:0000313" key="12">
    <source>
        <dbReference type="EMBL" id="KAJ1528511.1"/>
    </source>
</evidence>
<dbReference type="GO" id="GO:0071816">
    <property type="term" value="P:tail-anchored membrane protein insertion into ER membrane"/>
    <property type="evidence" value="ECO:0007669"/>
    <property type="project" value="InterPro"/>
</dbReference>
<evidence type="ECO:0000256" key="10">
    <source>
        <dbReference type="SAM" id="Coils"/>
    </source>
</evidence>
<protein>
    <recommendedName>
        <fullName evidence="3">Guided entry of tail-anchored proteins factor 1</fullName>
    </recommendedName>
    <alternativeName>
        <fullName evidence="8">Tail-anchored protein insertion receptor WRB</fullName>
    </alternativeName>
    <alternativeName>
        <fullName evidence="9">Tryptophan-rich basic protein</fullName>
    </alternativeName>
</protein>
<evidence type="ECO:0000256" key="2">
    <source>
        <dbReference type="ARBA" id="ARBA00010799"/>
    </source>
</evidence>
<reference evidence="12" key="1">
    <citation type="submission" date="2022-12" db="EMBL/GenBank/DDBJ databases">
        <title>Chromosome-level genome assembly of the bean flower thrips Megalurothrips usitatus.</title>
        <authorList>
            <person name="Ma L."/>
            <person name="Liu Q."/>
            <person name="Li H."/>
            <person name="Cai W."/>
        </authorList>
    </citation>
    <scope>NUCLEOTIDE SEQUENCE</scope>
    <source>
        <strain evidence="12">Cailab_2022a</strain>
    </source>
</reference>
<comment type="subcellular location">
    <subcellularLocation>
        <location evidence="1">Endoplasmic reticulum membrane</location>
        <topology evidence="1">Multi-pass membrane protein</topology>
    </subcellularLocation>
</comment>
<evidence type="ECO:0000256" key="8">
    <source>
        <dbReference type="ARBA" id="ARBA00032437"/>
    </source>
</evidence>
<keyword evidence="6 11" id="KW-1133">Transmembrane helix</keyword>
<keyword evidence="7 11" id="KW-0472">Membrane</keyword>
<dbReference type="Gene3D" id="1.10.287.660">
    <property type="entry name" value="Helix hairpin bin"/>
    <property type="match status" value="1"/>
</dbReference>
<sequence length="167" mass="18915">MYVNTALFFVTTIVPILSAFSQLIVKYVLSLVFQENSHAKDVRIEIAKIRTEMSQISMMDEFARHARLQRKLIKLQEELKTERMSVNSTRLKYKLSIGTGMSIFTSILSIFLVFLYRSEAVVVLPEYWLSPLSGIISWPSEEKGAVSALTWIAVCGFVSRSIAAKLS</sequence>
<dbReference type="GO" id="GO:0005789">
    <property type="term" value="C:endoplasmic reticulum membrane"/>
    <property type="evidence" value="ECO:0007669"/>
    <property type="project" value="UniProtKB-SubCell"/>
</dbReference>
<evidence type="ECO:0000256" key="3">
    <source>
        <dbReference type="ARBA" id="ARBA00017951"/>
    </source>
</evidence>
<keyword evidence="4 11" id="KW-0812">Transmembrane</keyword>
<accession>A0AAV7XQE0</accession>
<evidence type="ECO:0000313" key="13">
    <source>
        <dbReference type="Proteomes" id="UP001075354"/>
    </source>
</evidence>
<evidence type="ECO:0000256" key="9">
    <source>
        <dbReference type="ARBA" id="ARBA00033006"/>
    </source>
</evidence>
<feature type="coiled-coil region" evidence="10">
    <location>
        <begin position="58"/>
        <end position="85"/>
    </location>
</feature>
<dbReference type="InterPro" id="IPR029012">
    <property type="entry name" value="Helix_hairpin_bin_sf"/>
</dbReference>
<dbReference type="AlphaFoldDB" id="A0AAV7XQE0"/>
<evidence type="ECO:0000256" key="1">
    <source>
        <dbReference type="ARBA" id="ARBA00004477"/>
    </source>
</evidence>
<keyword evidence="10" id="KW-0175">Coiled coil</keyword>
<dbReference type="PANTHER" id="PTHR42650:SF1">
    <property type="entry name" value="GUIDED ENTRY OF TAIL-ANCHORED PROTEINS FACTOR 1"/>
    <property type="match status" value="1"/>
</dbReference>
<dbReference type="Proteomes" id="UP001075354">
    <property type="component" value="Chromosome 4"/>
</dbReference>
<evidence type="ECO:0000256" key="6">
    <source>
        <dbReference type="ARBA" id="ARBA00022989"/>
    </source>
</evidence>
<evidence type="ECO:0000256" key="11">
    <source>
        <dbReference type="SAM" id="Phobius"/>
    </source>
</evidence>
<comment type="similarity">
    <text evidence="2">Belongs to the WRB/GET1 family.</text>
</comment>
<keyword evidence="13" id="KW-1185">Reference proteome</keyword>
<feature type="transmembrane region" description="Helical" evidence="11">
    <location>
        <begin position="6"/>
        <end position="29"/>
    </location>
</feature>
<feature type="transmembrane region" description="Helical" evidence="11">
    <location>
        <begin position="93"/>
        <end position="116"/>
    </location>
</feature>
<comment type="caution">
    <text evidence="12">The sequence shown here is derived from an EMBL/GenBank/DDBJ whole genome shotgun (WGS) entry which is preliminary data.</text>
</comment>
<dbReference type="EMBL" id="JAPTSV010000004">
    <property type="protein sequence ID" value="KAJ1528511.1"/>
    <property type="molecule type" value="Genomic_DNA"/>
</dbReference>
<gene>
    <name evidence="12" type="ORF">ONE63_006918</name>
</gene>
<organism evidence="12 13">
    <name type="scientific">Megalurothrips usitatus</name>
    <name type="common">bean blossom thrips</name>
    <dbReference type="NCBI Taxonomy" id="439358"/>
    <lineage>
        <taxon>Eukaryota</taxon>
        <taxon>Metazoa</taxon>
        <taxon>Ecdysozoa</taxon>
        <taxon>Arthropoda</taxon>
        <taxon>Hexapoda</taxon>
        <taxon>Insecta</taxon>
        <taxon>Pterygota</taxon>
        <taxon>Neoptera</taxon>
        <taxon>Paraneoptera</taxon>
        <taxon>Thysanoptera</taxon>
        <taxon>Terebrantia</taxon>
        <taxon>Thripoidea</taxon>
        <taxon>Thripidae</taxon>
        <taxon>Megalurothrips</taxon>
    </lineage>
</organism>
<evidence type="ECO:0000256" key="4">
    <source>
        <dbReference type="ARBA" id="ARBA00022692"/>
    </source>
</evidence>
<dbReference type="InterPro" id="IPR028945">
    <property type="entry name" value="Get1"/>
</dbReference>
<dbReference type="Pfam" id="PF04420">
    <property type="entry name" value="CHD5"/>
    <property type="match status" value="1"/>
</dbReference>